<dbReference type="AlphaFoldDB" id="A0A3B0W5A7"/>
<name>A0A3B0W5A7_9ZZZZ</name>
<evidence type="ECO:0000313" key="2">
    <source>
        <dbReference type="EMBL" id="VAW39796.1"/>
    </source>
</evidence>
<protein>
    <recommendedName>
        <fullName evidence="3">Type 4 fimbrial biogenesis protein PilX N-terminal domain-containing protein</fullName>
    </recommendedName>
</protein>
<reference evidence="2" key="1">
    <citation type="submission" date="2018-06" db="EMBL/GenBank/DDBJ databases">
        <authorList>
            <person name="Zhirakovskaya E."/>
        </authorList>
    </citation>
    <scope>NUCLEOTIDE SEQUENCE</scope>
</reference>
<gene>
    <name evidence="2" type="ORF">MNBD_DELTA03-1703</name>
</gene>
<keyword evidence="1" id="KW-1133">Transmembrane helix</keyword>
<dbReference type="EMBL" id="UOEX01000301">
    <property type="protein sequence ID" value="VAW39796.1"/>
    <property type="molecule type" value="Genomic_DNA"/>
</dbReference>
<sequence>MRASATKAMAFFLKITGNQKGFGLIVAIFIIVILGMFGTLIAKFTIMGSTESAEEYLWAQALYSAESAVQLRILTHDGGHGWDGSANSLTIEKFKMTAPKDTFTNPNISATLVVQATRVNVSRRIEEKFLLSSP</sequence>
<feature type="transmembrane region" description="Helical" evidence="1">
    <location>
        <begin position="21"/>
        <end position="42"/>
    </location>
</feature>
<evidence type="ECO:0000256" key="1">
    <source>
        <dbReference type="SAM" id="Phobius"/>
    </source>
</evidence>
<accession>A0A3B0W5A7</accession>
<organism evidence="2">
    <name type="scientific">hydrothermal vent metagenome</name>
    <dbReference type="NCBI Taxonomy" id="652676"/>
    <lineage>
        <taxon>unclassified sequences</taxon>
        <taxon>metagenomes</taxon>
        <taxon>ecological metagenomes</taxon>
    </lineage>
</organism>
<proteinExistence type="predicted"/>
<evidence type="ECO:0008006" key="3">
    <source>
        <dbReference type="Google" id="ProtNLM"/>
    </source>
</evidence>
<keyword evidence="1" id="KW-0472">Membrane</keyword>
<keyword evidence="1" id="KW-0812">Transmembrane</keyword>